<dbReference type="GO" id="GO:0000724">
    <property type="term" value="P:double-strand break repair via homologous recombination"/>
    <property type="evidence" value="ECO:0007669"/>
    <property type="project" value="InterPro"/>
</dbReference>
<dbReference type="AlphaFoldDB" id="A0A978UPT9"/>
<evidence type="ECO:0000256" key="1">
    <source>
        <dbReference type="SAM" id="Phobius"/>
    </source>
</evidence>
<accession>A0A978UPT9</accession>
<reference evidence="2" key="1">
    <citation type="journal article" date="2021" name="Front. Plant Sci.">
        <title>Chromosome-Scale Genome Assembly for Chinese Sour Jujube and Insights Into Its Genome Evolution and Domestication Signature.</title>
        <authorList>
            <person name="Shen L.-Y."/>
            <person name="Luo H."/>
            <person name="Wang X.-L."/>
            <person name="Wang X.-M."/>
            <person name="Qiu X.-J."/>
            <person name="Liu H."/>
            <person name="Zhou S.-S."/>
            <person name="Jia K.-H."/>
            <person name="Nie S."/>
            <person name="Bao Y.-T."/>
            <person name="Zhang R.-G."/>
            <person name="Yun Q.-Z."/>
            <person name="Chai Y.-H."/>
            <person name="Lu J.-Y."/>
            <person name="Li Y."/>
            <person name="Zhao S.-W."/>
            <person name="Mao J.-F."/>
            <person name="Jia S.-G."/>
            <person name="Mao Y.-M."/>
        </authorList>
    </citation>
    <scope>NUCLEOTIDE SEQUENCE</scope>
    <source>
        <strain evidence="2">AT0</strain>
        <tissue evidence="2">Leaf</tissue>
    </source>
</reference>
<name>A0A978UPT9_ZIZJJ</name>
<keyword evidence="1" id="KW-1133">Transmembrane helix</keyword>
<dbReference type="InterPro" id="IPR037489">
    <property type="entry name" value="RAD52-like"/>
</dbReference>
<keyword evidence="1" id="KW-0812">Transmembrane</keyword>
<dbReference type="PANTHER" id="PTHR34050:SF3">
    <property type="entry name" value="DNA REPAIR RAD52-LIKE PROTEIN 2, CHLOROPLASTIC"/>
    <property type="match status" value="1"/>
</dbReference>
<protein>
    <submittedName>
        <fullName evidence="2">Uncharacterized protein</fullName>
    </submittedName>
</protein>
<keyword evidence="1" id="KW-0472">Membrane</keyword>
<organism evidence="2 3">
    <name type="scientific">Ziziphus jujuba var. spinosa</name>
    <dbReference type="NCBI Taxonomy" id="714518"/>
    <lineage>
        <taxon>Eukaryota</taxon>
        <taxon>Viridiplantae</taxon>
        <taxon>Streptophyta</taxon>
        <taxon>Embryophyta</taxon>
        <taxon>Tracheophyta</taxon>
        <taxon>Spermatophyta</taxon>
        <taxon>Magnoliopsida</taxon>
        <taxon>eudicotyledons</taxon>
        <taxon>Gunneridae</taxon>
        <taxon>Pentapetalae</taxon>
        <taxon>rosids</taxon>
        <taxon>fabids</taxon>
        <taxon>Rosales</taxon>
        <taxon>Rhamnaceae</taxon>
        <taxon>Paliureae</taxon>
        <taxon>Ziziphus</taxon>
    </lineage>
</organism>
<sequence>MGCGALPLVLANRFHDILRQDSFLVEFYIVHTSCEGVIYQSGLNRIRVYFLHNWLGVRVGGLVECGGRDRYRHRLRGHRGGGCPVLDLKKNGIAEHLYHANRMMSFYAPGWCGEIRDVIFSDNGSVTVVYRVTIRGSDGENEFGKGHLNIFPSLSFEAQLCDSEGFGLDSERDHKISKNDISVLGLLTDQQSFKVQILVITSVLGVTSMNLFPYHMLGTCMYGGLLGIGLMCFLIDLSDRTCKIGISHIKTVGLKAIGVSGTVNNHGGTSLTYVQLAHRESSGTISSTDGLIVDPVAAAEEIAFCKACARFGLGLYLYHEE</sequence>
<dbReference type="EMBL" id="JAEACU010000010">
    <property type="protein sequence ID" value="KAH7516841.1"/>
    <property type="molecule type" value="Genomic_DNA"/>
</dbReference>
<evidence type="ECO:0000313" key="3">
    <source>
        <dbReference type="Proteomes" id="UP000813462"/>
    </source>
</evidence>
<gene>
    <name evidence="2" type="ORF">FEM48_Zijuj10G0177700</name>
</gene>
<feature type="transmembrane region" description="Helical" evidence="1">
    <location>
        <begin position="212"/>
        <end position="235"/>
    </location>
</feature>
<proteinExistence type="predicted"/>
<comment type="caution">
    <text evidence="2">The sequence shown here is derived from an EMBL/GenBank/DDBJ whole genome shotgun (WGS) entry which is preliminary data.</text>
</comment>
<dbReference type="PANTHER" id="PTHR34050">
    <property type="entry name" value="DNA REPAIR RAD52-LIKE PROTEIN 2, CHLOROPLASTIC"/>
    <property type="match status" value="1"/>
</dbReference>
<dbReference type="Proteomes" id="UP000813462">
    <property type="component" value="Unassembled WGS sequence"/>
</dbReference>
<evidence type="ECO:0000313" key="2">
    <source>
        <dbReference type="EMBL" id="KAH7516841.1"/>
    </source>
</evidence>
<dbReference type="GO" id="GO:0003677">
    <property type="term" value="F:DNA binding"/>
    <property type="evidence" value="ECO:0007669"/>
    <property type="project" value="InterPro"/>
</dbReference>